<dbReference type="InterPro" id="IPR026319">
    <property type="entry name" value="ZC2HC1A/B-like"/>
</dbReference>
<keyword evidence="9" id="KW-1185">Reference proteome</keyword>
<sequence>MGSGNSNLVDENGNKMTKQQIKEYKRQQKEAKKVEKIAQKAHKKAEKQAKKEMKKNLTRAETTKVFVKGNPLSTQDLKKAAIAKEHLGLLKKKINNESTFSSKFPGPSSRTSGNNWATDRSPYGNKSKAVGKNSPNYISDKRKVYGQYNKSPDNRALNNSPIHHKTPRQLAVYPTENLSEAPPTNFKLVPCSKCGRNFSKNNLARHESVCKKKATRNNKVFNSKKQRAALSGDPNDDTATSWKDMQSNRRMNNAMSVAKDFSTVEEPSTLIRYKLCPICNIKQTTGGYNLHYEECNQRRLRMGQRKQRRQLGSRQFLS</sequence>
<evidence type="ECO:0000313" key="9">
    <source>
        <dbReference type="Proteomes" id="UP001295684"/>
    </source>
</evidence>
<organism evidence="8 9">
    <name type="scientific">Euplotes crassus</name>
    <dbReference type="NCBI Taxonomy" id="5936"/>
    <lineage>
        <taxon>Eukaryota</taxon>
        <taxon>Sar</taxon>
        <taxon>Alveolata</taxon>
        <taxon>Ciliophora</taxon>
        <taxon>Intramacronucleata</taxon>
        <taxon>Spirotrichea</taxon>
        <taxon>Hypotrichia</taxon>
        <taxon>Euplotida</taxon>
        <taxon>Euplotidae</taxon>
        <taxon>Moneuplotes</taxon>
    </lineage>
</organism>
<evidence type="ECO:0000256" key="2">
    <source>
        <dbReference type="ARBA" id="ARBA00022737"/>
    </source>
</evidence>
<feature type="domain" description="C2HC/C3H-type" evidence="7">
    <location>
        <begin position="187"/>
        <end position="216"/>
    </location>
</feature>
<evidence type="ECO:0000256" key="5">
    <source>
        <dbReference type="PROSITE-ProRule" id="PRU01371"/>
    </source>
</evidence>
<gene>
    <name evidence="8" type="ORF">ECRASSUSDP1_LOCUS15445</name>
</gene>
<feature type="region of interest" description="Disordered" evidence="6">
    <location>
        <begin position="226"/>
        <end position="247"/>
    </location>
</feature>
<dbReference type="Gene3D" id="3.30.160.60">
    <property type="entry name" value="Classic Zinc Finger"/>
    <property type="match status" value="1"/>
</dbReference>
<dbReference type="PANTHER" id="PTHR13555">
    <property type="entry name" value="C2H2 ZINC FINGER CGI-62-RELATED"/>
    <property type="match status" value="1"/>
</dbReference>
<dbReference type="InterPro" id="IPR049899">
    <property type="entry name" value="Znf_C2HC_C3H"/>
</dbReference>
<evidence type="ECO:0000256" key="4">
    <source>
        <dbReference type="ARBA" id="ARBA00022833"/>
    </source>
</evidence>
<keyword evidence="3 5" id="KW-0863">Zinc-finger</keyword>
<feature type="region of interest" description="Disordered" evidence="6">
    <location>
        <begin position="1"/>
        <end position="57"/>
    </location>
</feature>
<dbReference type="Pfam" id="PF13913">
    <property type="entry name" value="zf-C2HC_2"/>
    <property type="match status" value="1"/>
</dbReference>
<evidence type="ECO:0000256" key="3">
    <source>
        <dbReference type="ARBA" id="ARBA00022771"/>
    </source>
</evidence>
<evidence type="ECO:0000259" key="7">
    <source>
        <dbReference type="PROSITE" id="PS52027"/>
    </source>
</evidence>
<keyword evidence="4" id="KW-0862">Zinc</keyword>
<dbReference type="GO" id="GO:0008270">
    <property type="term" value="F:zinc ion binding"/>
    <property type="evidence" value="ECO:0007669"/>
    <property type="project" value="UniProtKB-KW"/>
</dbReference>
<dbReference type="Proteomes" id="UP001295684">
    <property type="component" value="Unassembled WGS sequence"/>
</dbReference>
<feature type="compositionally biased region" description="Polar residues" evidence="6">
    <location>
        <begin position="237"/>
        <end position="247"/>
    </location>
</feature>
<proteinExistence type="predicted"/>
<name>A0AAD1XK35_EUPCR</name>
<dbReference type="PROSITE" id="PS52027">
    <property type="entry name" value="ZF_C2HC_C3H"/>
    <property type="match status" value="1"/>
</dbReference>
<comment type="caution">
    <text evidence="8">The sequence shown here is derived from an EMBL/GenBank/DDBJ whole genome shotgun (WGS) entry which is preliminary data.</text>
</comment>
<feature type="compositionally biased region" description="Polar residues" evidence="6">
    <location>
        <begin position="1"/>
        <end position="19"/>
    </location>
</feature>
<evidence type="ECO:0000256" key="1">
    <source>
        <dbReference type="ARBA" id="ARBA00022723"/>
    </source>
</evidence>
<dbReference type="AlphaFoldDB" id="A0AAD1XK35"/>
<evidence type="ECO:0000313" key="8">
    <source>
        <dbReference type="EMBL" id="CAI2374094.1"/>
    </source>
</evidence>
<reference evidence="8" key="1">
    <citation type="submission" date="2023-07" db="EMBL/GenBank/DDBJ databases">
        <authorList>
            <consortium name="AG Swart"/>
            <person name="Singh M."/>
            <person name="Singh A."/>
            <person name="Seah K."/>
            <person name="Emmerich C."/>
        </authorList>
    </citation>
    <scope>NUCLEOTIDE SEQUENCE</scope>
    <source>
        <strain evidence="8">DP1</strain>
    </source>
</reference>
<dbReference type="EMBL" id="CAMPGE010015474">
    <property type="protein sequence ID" value="CAI2374094.1"/>
    <property type="molecule type" value="Genomic_DNA"/>
</dbReference>
<protein>
    <recommendedName>
        <fullName evidence="7">C2HC/C3H-type domain-containing protein</fullName>
    </recommendedName>
</protein>
<keyword evidence="1" id="KW-0479">Metal-binding</keyword>
<evidence type="ECO:0000256" key="6">
    <source>
        <dbReference type="SAM" id="MobiDB-lite"/>
    </source>
</evidence>
<feature type="compositionally biased region" description="Basic and acidic residues" evidence="6">
    <location>
        <begin position="46"/>
        <end position="55"/>
    </location>
</feature>
<keyword evidence="2" id="KW-0677">Repeat</keyword>
<feature type="compositionally biased region" description="Basic and acidic residues" evidence="6">
    <location>
        <begin position="20"/>
        <end position="38"/>
    </location>
</feature>
<feature type="region of interest" description="Disordered" evidence="6">
    <location>
        <begin position="95"/>
        <end position="139"/>
    </location>
</feature>
<accession>A0AAD1XK35</accession>
<feature type="compositionally biased region" description="Polar residues" evidence="6">
    <location>
        <begin position="96"/>
        <end position="118"/>
    </location>
</feature>